<proteinExistence type="predicted"/>
<dbReference type="EMBL" id="BHYM01000003">
    <property type="protein sequence ID" value="GCE36709.1"/>
    <property type="molecule type" value="Genomic_DNA"/>
</dbReference>
<organism evidence="1 2">
    <name type="scientific">Rhodococcus wratislaviensis</name>
    <name type="common">Tsukamurella wratislaviensis</name>
    <dbReference type="NCBI Taxonomy" id="44752"/>
    <lineage>
        <taxon>Bacteria</taxon>
        <taxon>Bacillati</taxon>
        <taxon>Actinomycetota</taxon>
        <taxon>Actinomycetes</taxon>
        <taxon>Mycobacteriales</taxon>
        <taxon>Nocardiaceae</taxon>
        <taxon>Rhodococcus</taxon>
    </lineage>
</organism>
<dbReference type="Proteomes" id="UP000287519">
    <property type="component" value="Unassembled WGS sequence"/>
</dbReference>
<dbReference type="AlphaFoldDB" id="A0A402BZD8"/>
<protein>
    <submittedName>
        <fullName evidence="1">Uncharacterized protein</fullName>
    </submittedName>
</protein>
<sequence length="37" mass="4648">MYLLTHFLTHLWVVRYEFPSVRIMLVGFMYRFLHSWG</sequence>
<reference evidence="1 2" key="1">
    <citation type="submission" date="2018-11" db="EMBL/GenBank/DDBJ databases">
        <title>Microbial catabolism of amino acid.</title>
        <authorList>
            <person name="Hibi M."/>
            <person name="Ogawa J."/>
        </authorList>
    </citation>
    <scope>NUCLEOTIDE SEQUENCE [LARGE SCALE GENOMIC DNA]</scope>
    <source>
        <strain evidence="1 2">C31-06</strain>
    </source>
</reference>
<name>A0A402BZD8_RHOWR</name>
<evidence type="ECO:0000313" key="1">
    <source>
        <dbReference type="EMBL" id="GCE36709.1"/>
    </source>
</evidence>
<comment type="caution">
    <text evidence="1">The sequence shown here is derived from an EMBL/GenBank/DDBJ whole genome shotgun (WGS) entry which is preliminary data.</text>
</comment>
<keyword evidence="2" id="KW-1185">Reference proteome</keyword>
<evidence type="ECO:0000313" key="2">
    <source>
        <dbReference type="Proteomes" id="UP000287519"/>
    </source>
</evidence>
<accession>A0A402BZD8</accession>
<gene>
    <name evidence="1" type="ORF">Rhow_003313</name>
</gene>